<reference evidence="2" key="1">
    <citation type="journal article" date="2013" name="Proc. Natl. Acad. Sci. U.S.A.">
        <title>Improving the coverage of the cyanobacterial phylum using diversity-driven genome sequencing.</title>
        <authorList>
            <person name="Shih P.M."/>
            <person name="Wu D."/>
            <person name="Latifi A."/>
            <person name="Axen S.D."/>
            <person name="Fewer D.P."/>
            <person name="Talla E."/>
            <person name="Calteau A."/>
            <person name="Cai F."/>
            <person name="Tandeau de Marsac N."/>
            <person name="Rippka R."/>
            <person name="Herdman M."/>
            <person name="Sivonen K."/>
            <person name="Coursin T."/>
            <person name="Laurent T."/>
            <person name="Goodwin L."/>
            <person name="Nolan M."/>
            <person name="Davenport K.W."/>
            <person name="Han C.S."/>
            <person name="Rubin E.M."/>
            <person name="Eisen J.A."/>
            <person name="Woyke T."/>
            <person name="Gugger M."/>
            <person name="Kerfeld C.A."/>
        </authorList>
    </citation>
    <scope>NUCLEOTIDE SEQUENCE [LARGE SCALE GENOMIC DNA]</scope>
    <source>
        <strain evidence="2">ATCC 27147 / PCC 6307</strain>
    </source>
</reference>
<gene>
    <name evidence="1" type="ordered locus">Cyagr_0146</name>
</gene>
<dbReference type="AlphaFoldDB" id="K9P1Z8"/>
<evidence type="ECO:0008006" key="3">
    <source>
        <dbReference type="Google" id="ProtNLM"/>
    </source>
</evidence>
<name>K9P1Z8_CYAGP</name>
<organism evidence="1 2">
    <name type="scientific">Cyanobium gracile (strain ATCC 27147 / PCC 6307)</name>
    <dbReference type="NCBI Taxonomy" id="292564"/>
    <lineage>
        <taxon>Bacteria</taxon>
        <taxon>Bacillati</taxon>
        <taxon>Cyanobacteriota</taxon>
        <taxon>Cyanophyceae</taxon>
        <taxon>Synechococcales</taxon>
        <taxon>Prochlorococcaceae</taxon>
        <taxon>Cyanobium</taxon>
    </lineage>
</organism>
<dbReference type="Proteomes" id="UP000010388">
    <property type="component" value="Chromosome"/>
</dbReference>
<sequence length="62" mass="7033">MNKRRSHSSEFKARVAMEAISGRERLQEIVPGNAVSTIHRASRRRICWRPVVAWASGAYASH</sequence>
<dbReference type="EMBL" id="CP003495">
    <property type="protein sequence ID" value="AFY27357.1"/>
    <property type="molecule type" value="Genomic_DNA"/>
</dbReference>
<evidence type="ECO:0000313" key="1">
    <source>
        <dbReference type="EMBL" id="AFY27357.1"/>
    </source>
</evidence>
<accession>K9P1Z8</accession>
<evidence type="ECO:0000313" key="2">
    <source>
        <dbReference type="Proteomes" id="UP000010388"/>
    </source>
</evidence>
<dbReference type="KEGG" id="cgc:Cyagr_0146"/>
<proteinExistence type="predicted"/>
<protein>
    <recommendedName>
        <fullName evidence="3">Transposase</fullName>
    </recommendedName>
</protein>
<dbReference type="HOGENOM" id="CLU_2896555_0_0_3"/>